<dbReference type="Proteomes" id="UP000015100">
    <property type="component" value="Unassembled WGS sequence"/>
</dbReference>
<evidence type="ECO:0008006" key="4">
    <source>
        <dbReference type="Google" id="ProtNLM"/>
    </source>
</evidence>
<evidence type="ECO:0000256" key="1">
    <source>
        <dbReference type="SAM" id="SignalP"/>
    </source>
</evidence>
<proteinExistence type="predicted"/>
<keyword evidence="3" id="KW-1185">Reference proteome</keyword>
<dbReference type="EMBL" id="AQGS01000013">
    <property type="protein sequence ID" value="EPS45541.1"/>
    <property type="molecule type" value="Genomic_DNA"/>
</dbReference>
<reference evidence="3" key="2">
    <citation type="submission" date="2013-04" db="EMBL/GenBank/DDBJ databases">
        <title>Genomic mechanisms accounting for the adaptation to parasitism in nematode-trapping fungi.</title>
        <authorList>
            <person name="Ahren D.G."/>
        </authorList>
    </citation>
    <scope>NUCLEOTIDE SEQUENCE [LARGE SCALE GENOMIC DNA]</scope>
    <source>
        <strain evidence="3">CBS 200.50</strain>
    </source>
</reference>
<reference evidence="2 3" key="1">
    <citation type="journal article" date="2013" name="PLoS Genet.">
        <title>Genomic mechanisms accounting for the adaptation to parasitism in nematode-trapping fungi.</title>
        <authorList>
            <person name="Meerupati T."/>
            <person name="Andersson K.M."/>
            <person name="Friman E."/>
            <person name="Kumar D."/>
            <person name="Tunlid A."/>
            <person name="Ahren D."/>
        </authorList>
    </citation>
    <scope>NUCLEOTIDE SEQUENCE [LARGE SCALE GENOMIC DNA]</scope>
    <source>
        <strain evidence="2 3">CBS 200.50</strain>
    </source>
</reference>
<dbReference type="OrthoDB" id="10491525at2759"/>
<keyword evidence="1" id="KW-0732">Signal</keyword>
<protein>
    <recommendedName>
        <fullName evidence="4">Extracellular membrane protein CFEM domain-containing protein</fullName>
    </recommendedName>
</protein>
<organism evidence="2 3">
    <name type="scientific">Dactylellina haptotyla (strain CBS 200.50)</name>
    <name type="common">Nematode-trapping fungus</name>
    <name type="synonym">Monacrosporium haptotylum</name>
    <dbReference type="NCBI Taxonomy" id="1284197"/>
    <lineage>
        <taxon>Eukaryota</taxon>
        <taxon>Fungi</taxon>
        <taxon>Dikarya</taxon>
        <taxon>Ascomycota</taxon>
        <taxon>Pezizomycotina</taxon>
        <taxon>Orbiliomycetes</taxon>
        <taxon>Orbiliales</taxon>
        <taxon>Orbiliaceae</taxon>
        <taxon>Dactylellina</taxon>
    </lineage>
</organism>
<dbReference type="HOGENOM" id="CLU_1199778_0_0_1"/>
<sequence length="231" mass="23822">MWPQYSLVGYVMMVVALSVTTSQAQDACADACANYQTLLEFCQHDAGQEAIYLDCVCNDLSFANSNAACVACEGAGSAPDQFRQNCKSVPQDCTQACQLFSGIISGCTAGDASCVCAGAYDATYPNTFNQAFNDCAQCENGGGTVGSWEQRCCSLTGGCNGIVASNGGNGGGGTDTTSPVLTPTSTIPMATIGTVTSITTTVPNNSNSLAFYSSSKLWGFVCLALCIVHIL</sequence>
<feature type="signal peptide" evidence="1">
    <location>
        <begin position="1"/>
        <end position="24"/>
    </location>
</feature>
<evidence type="ECO:0000313" key="3">
    <source>
        <dbReference type="Proteomes" id="UP000015100"/>
    </source>
</evidence>
<accession>S8AX12</accession>
<evidence type="ECO:0000313" key="2">
    <source>
        <dbReference type="EMBL" id="EPS45541.1"/>
    </source>
</evidence>
<comment type="caution">
    <text evidence="2">The sequence shown here is derived from an EMBL/GenBank/DDBJ whole genome shotgun (WGS) entry which is preliminary data.</text>
</comment>
<feature type="chain" id="PRO_5004560861" description="Extracellular membrane protein CFEM domain-containing protein" evidence="1">
    <location>
        <begin position="25"/>
        <end position="231"/>
    </location>
</feature>
<dbReference type="AlphaFoldDB" id="S8AX12"/>
<gene>
    <name evidence="2" type="ORF">H072_428</name>
</gene>
<name>S8AX12_DACHA</name>